<dbReference type="RefSeq" id="XP_012184555.1">
    <property type="nucleotide sequence ID" value="XM_012329165.1"/>
</dbReference>
<dbReference type="OrthoDB" id="538223at2759"/>
<dbReference type="PROSITE" id="PS00678">
    <property type="entry name" value="WD_REPEATS_1"/>
    <property type="match status" value="4"/>
</dbReference>
<dbReference type="HOGENOM" id="CLU_000288_57_36_1"/>
<dbReference type="Gene3D" id="2.130.10.10">
    <property type="entry name" value="YVTN repeat-like/Quinoprotein amine dehydrogenase"/>
    <property type="match status" value="2"/>
</dbReference>
<feature type="repeat" description="WD" evidence="3">
    <location>
        <begin position="548"/>
        <end position="589"/>
    </location>
</feature>
<dbReference type="PANTHER" id="PTHR22847">
    <property type="entry name" value="WD40 REPEAT PROTEIN"/>
    <property type="match status" value="1"/>
</dbReference>
<evidence type="ECO:0000313" key="6">
    <source>
        <dbReference type="Proteomes" id="UP000006352"/>
    </source>
</evidence>
<dbReference type="InterPro" id="IPR020472">
    <property type="entry name" value="WD40_PAC1"/>
</dbReference>
<evidence type="ECO:0000256" key="4">
    <source>
        <dbReference type="SAM" id="MobiDB-lite"/>
    </source>
</evidence>
<evidence type="ECO:0000313" key="5">
    <source>
        <dbReference type="EMBL" id="CCM05272.1"/>
    </source>
</evidence>
<dbReference type="PROSITE" id="PS50294">
    <property type="entry name" value="WD_REPEATS_REGION"/>
    <property type="match status" value="6"/>
</dbReference>
<gene>
    <name evidence="5" type="ORF">FIBRA_07484</name>
</gene>
<dbReference type="PRINTS" id="PR00320">
    <property type="entry name" value="GPROTEINBRPT"/>
</dbReference>
<dbReference type="InterPro" id="IPR015943">
    <property type="entry name" value="WD40/YVTN_repeat-like_dom_sf"/>
</dbReference>
<evidence type="ECO:0000256" key="2">
    <source>
        <dbReference type="ARBA" id="ARBA00022737"/>
    </source>
</evidence>
<dbReference type="InterPro" id="IPR001680">
    <property type="entry name" value="WD40_rpt"/>
</dbReference>
<dbReference type="InParanoid" id="J4I0R8"/>
<dbReference type="CDD" id="cd00200">
    <property type="entry name" value="WD40"/>
    <property type="match status" value="1"/>
</dbReference>
<feature type="repeat" description="WD" evidence="3">
    <location>
        <begin position="716"/>
        <end position="757"/>
    </location>
</feature>
<feature type="compositionally biased region" description="Basic and acidic residues" evidence="4">
    <location>
        <begin position="409"/>
        <end position="418"/>
    </location>
</feature>
<dbReference type="InterPro" id="IPR036322">
    <property type="entry name" value="WD40_repeat_dom_sf"/>
</dbReference>
<reference evidence="5 6" key="1">
    <citation type="journal article" date="2012" name="Appl. Environ. Microbiol.">
        <title>Short-read sequencing for genomic analysis of the brown rot fungus Fibroporia radiculosa.</title>
        <authorList>
            <person name="Tang J.D."/>
            <person name="Perkins A.D."/>
            <person name="Sonstegard T.S."/>
            <person name="Schroeder S.G."/>
            <person name="Burgess S.C."/>
            <person name="Diehl S.V."/>
        </authorList>
    </citation>
    <scope>NUCLEOTIDE SEQUENCE [LARGE SCALE GENOMIC DNA]</scope>
    <source>
        <strain evidence="5 6">TFFH 294</strain>
    </source>
</reference>
<feature type="repeat" description="WD" evidence="3">
    <location>
        <begin position="674"/>
        <end position="715"/>
    </location>
</feature>
<evidence type="ECO:0000256" key="1">
    <source>
        <dbReference type="ARBA" id="ARBA00022574"/>
    </source>
</evidence>
<feature type="repeat" description="WD" evidence="3">
    <location>
        <begin position="632"/>
        <end position="673"/>
    </location>
</feature>
<organism evidence="5 6">
    <name type="scientific">Fibroporia radiculosa</name>
    <dbReference type="NCBI Taxonomy" id="599839"/>
    <lineage>
        <taxon>Eukaryota</taxon>
        <taxon>Fungi</taxon>
        <taxon>Dikarya</taxon>
        <taxon>Basidiomycota</taxon>
        <taxon>Agaricomycotina</taxon>
        <taxon>Agaricomycetes</taxon>
        <taxon>Polyporales</taxon>
        <taxon>Fibroporiaceae</taxon>
        <taxon>Fibroporia</taxon>
    </lineage>
</organism>
<dbReference type="InterPro" id="IPR019775">
    <property type="entry name" value="WD40_repeat_CS"/>
</dbReference>
<dbReference type="SMART" id="SM00320">
    <property type="entry name" value="WD40"/>
    <property type="match status" value="8"/>
</dbReference>
<keyword evidence="2" id="KW-0677">Repeat</keyword>
<dbReference type="Pfam" id="PF00400">
    <property type="entry name" value="WD40"/>
    <property type="match status" value="8"/>
</dbReference>
<sequence length="801" mass="87224">MTSINSPDVVYATQLFRCGEGFPLWSPEPTKHGEVLLGDVGYVRHGGFYRLFNAMSKAGDLVNKEFGVPNKESYQPFQKSEYGLNKQEAAIPAGPICSNSLRKTKVGGDVEAHAVEVGFHFECSEDQGACLIVKDPATREELHPSRRMANYMSRNLQSWHDFATSETVDVDIALEDIMFVRGWVKTTQWAVAAITHEGRAAKLSIDGNFAGIAGAGISVEMARATSRHYAFRSGPPEAQRQQISQSGSPFGKPKSNKSKKKQQQQQLQQTHEESSSAPTPVLEMNQCVFLHYYKMKRRFLGIKKMEAAAEPQNLDPSDDDDYSVEEVPAPPTPYDPVEFVLDYILENSSSDCAIANDRDIHKLCEIHKEDFPEDIRSFLQHLKPNIEVNEDGLGMLSFEDIPIDEGQNAHEEEAHEATGEIPESPTPPNGDDDTIPPDNADAEEPKKESFQYRTAPGSVLPSAGGAERGGVSALAFSPDGRYVAGGFENFSVAIWEVASGRLLHDLREHTNSVCSLAFSPDGSELVSGSWDKMMIVWDVASGHRLRTLEGHAGFVDAVAYAPSGQLIASGSVDFTVRLWDAPTGTQKHSTNAHQTMVMLVRFSPDGERLVSASADCLVRVWCGKTGAPLAELMGHEGVVYSMAFAPDGRRMATGSDDGSCRIWNMQTGDELVTLREHTGSVWAVAFSPDGKQVMSVASDRVVKVCDSYTAETIATIDGGEGLANSAAFSPNSELVCAGADDHSVRVWNTKTGERLASFDGHTDNISHLLFSPTGKHIVSASDDSTVRLWSLPTMSLGEALT</sequence>
<proteinExistence type="predicted"/>
<keyword evidence="6" id="KW-1185">Reference proteome</keyword>
<dbReference type="GO" id="GO:1990234">
    <property type="term" value="C:transferase complex"/>
    <property type="evidence" value="ECO:0007669"/>
    <property type="project" value="UniProtKB-ARBA"/>
</dbReference>
<protein>
    <submittedName>
        <fullName evidence="5">Uncharacterized protein</fullName>
    </submittedName>
</protein>
<feature type="repeat" description="WD" evidence="3">
    <location>
        <begin position="506"/>
        <end position="547"/>
    </location>
</feature>
<dbReference type="PROSITE" id="PS50082">
    <property type="entry name" value="WD_REPEATS_2"/>
    <property type="match status" value="8"/>
</dbReference>
<keyword evidence="1 3" id="KW-0853">WD repeat</keyword>
<name>J4I0R8_9APHY</name>
<dbReference type="PANTHER" id="PTHR22847:SF637">
    <property type="entry name" value="WD REPEAT DOMAIN 5B"/>
    <property type="match status" value="1"/>
</dbReference>
<dbReference type="STRING" id="599839.J4I0R8"/>
<dbReference type="AlphaFoldDB" id="J4I0R8"/>
<accession>J4I0R8</accession>
<feature type="repeat" description="WD" evidence="3">
    <location>
        <begin position="590"/>
        <end position="621"/>
    </location>
</feature>
<dbReference type="EMBL" id="HE797184">
    <property type="protein sequence ID" value="CCM05272.1"/>
    <property type="molecule type" value="Genomic_DNA"/>
</dbReference>
<dbReference type="GeneID" id="24100183"/>
<feature type="region of interest" description="Disordered" evidence="4">
    <location>
        <begin position="409"/>
        <end position="465"/>
    </location>
</feature>
<feature type="repeat" description="WD" evidence="3">
    <location>
        <begin position="758"/>
        <end position="799"/>
    </location>
</feature>
<dbReference type="Proteomes" id="UP000006352">
    <property type="component" value="Unassembled WGS sequence"/>
</dbReference>
<feature type="region of interest" description="Disordered" evidence="4">
    <location>
        <begin position="310"/>
        <end position="333"/>
    </location>
</feature>
<feature type="repeat" description="WD" evidence="3">
    <location>
        <begin position="464"/>
        <end position="505"/>
    </location>
</feature>
<dbReference type="SUPFAM" id="SSF50978">
    <property type="entry name" value="WD40 repeat-like"/>
    <property type="match status" value="1"/>
</dbReference>
<evidence type="ECO:0000256" key="3">
    <source>
        <dbReference type="PROSITE-ProRule" id="PRU00221"/>
    </source>
</evidence>
<feature type="region of interest" description="Disordered" evidence="4">
    <location>
        <begin position="232"/>
        <end position="278"/>
    </location>
</feature>